<dbReference type="eggNOG" id="ENOG502SG34">
    <property type="taxonomic scope" value="Eukaryota"/>
</dbReference>
<evidence type="ECO:0000313" key="4">
    <source>
        <dbReference type="EMBL" id="CBX91535.1"/>
    </source>
</evidence>
<evidence type="ECO:0000259" key="3">
    <source>
        <dbReference type="Pfam" id="PF24244"/>
    </source>
</evidence>
<feature type="domain" description="INO80 complex subunit 3 N-terminal" evidence="2">
    <location>
        <begin position="1"/>
        <end position="58"/>
    </location>
</feature>
<dbReference type="GO" id="GO:0031011">
    <property type="term" value="C:Ino80 complex"/>
    <property type="evidence" value="ECO:0007669"/>
    <property type="project" value="InterPro"/>
</dbReference>
<dbReference type="AlphaFoldDB" id="E4ZJA4"/>
<dbReference type="STRING" id="985895.E4ZJA4"/>
<keyword evidence="5" id="KW-1185">Reference proteome</keyword>
<dbReference type="OMA" id="PVSVYNW"/>
<feature type="region of interest" description="Disordered" evidence="1">
    <location>
        <begin position="252"/>
        <end position="352"/>
    </location>
</feature>
<evidence type="ECO:0000256" key="1">
    <source>
        <dbReference type="SAM" id="MobiDB-lite"/>
    </source>
</evidence>
<evidence type="ECO:0000259" key="2">
    <source>
        <dbReference type="Pfam" id="PF14612"/>
    </source>
</evidence>
<name>E4ZJA4_LEPMJ</name>
<dbReference type="GO" id="GO:0006338">
    <property type="term" value="P:chromatin remodeling"/>
    <property type="evidence" value="ECO:0007669"/>
    <property type="project" value="InterPro"/>
</dbReference>
<dbReference type="Proteomes" id="UP000002668">
    <property type="component" value="Genome"/>
</dbReference>
<dbReference type="EMBL" id="FP929072">
    <property type="protein sequence ID" value="CBX91535.1"/>
    <property type="molecule type" value="Genomic_DNA"/>
</dbReference>
<sequence length="352" mass="37752">MRIRFDDAMSESNALILQEWKAMGTARRLQENNDQLLELLLDFNEQPRVNPRMRYDLRQLSAADTAVPSSEAAPDRESVKAQLQMLSEDVAAGRISAQDYTLKADHLHRSQALQQTLASLASLEATVPHTTRADLPEHPIDGIDLTAHAPGYMSPTHEEEYLLATDTVLNEPGFDPSLQNGRPMRLSSAHPPLGEKDLTIRNPDSVYNWLRKHQPQVFLQDKDAVAHAENLSDKSAPKAGATATGNSAAAAAASSTSKKSKRESAAAAHALGTPGPRDPADDDDSTAHETAKTRRKPAGANADDDSTYRPKGGSSRPSKRKREDGDTPSGKGKKKSRASVAASTAVGGSAAG</sequence>
<dbReference type="HOGENOM" id="CLU_038623_0_0_1"/>
<evidence type="ECO:0000313" key="5">
    <source>
        <dbReference type="Proteomes" id="UP000002668"/>
    </source>
</evidence>
<feature type="region of interest" description="Disordered" evidence="1">
    <location>
        <begin position="177"/>
        <end position="199"/>
    </location>
</feature>
<dbReference type="VEuPathDB" id="FungiDB:LEMA_P070430.1"/>
<protein>
    <submittedName>
        <fullName evidence="4">Uncharacterized protein</fullName>
    </submittedName>
</protein>
<feature type="compositionally biased region" description="Low complexity" evidence="1">
    <location>
        <begin position="338"/>
        <end position="352"/>
    </location>
</feature>
<dbReference type="InParanoid" id="E4ZJA4"/>
<dbReference type="Pfam" id="PF14612">
    <property type="entry name" value="Ino80_Iec3"/>
    <property type="match status" value="1"/>
</dbReference>
<feature type="domain" description="INO80 complex subunit 3-like middle region" evidence="3">
    <location>
        <begin position="119"/>
        <end position="223"/>
    </location>
</feature>
<organism evidence="5">
    <name type="scientific">Leptosphaeria maculans (strain JN3 / isolate v23.1.3 / race Av1-4-5-6-7-8)</name>
    <name type="common">Blackleg fungus</name>
    <name type="synonym">Phoma lingam</name>
    <dbReference type="NCBI Taxonomy" id="985895"/>
    <lineage>
        <taxon>Eukaryota</taxon>
        <taxon>Fungi</taxon>
        <taxon>Dikarya</taxon>
        <taxon>Ascomycota</taxon>
        <taxon>Pezizomycotina</taxon>
        <taxon>Dothideomycetes</taxon>
        <taxon>Pleosporomycetidae</taxon>
        <taxon>Pleosporales</taxon>
        <taxon>Pleosporineae</taxon>
        <taxon>Leptosphaeriaceae</taxon>
        <taxon>Plenodomus</taxon>
        <taxon>Plenodomus lingam/Leptosphaeria maculans species complex</taxon>
    </lineage>
</organism>
<dbReference type="InterPro" id="IPR032742">
    <property type="entry name" value="Iec3_N"/>
</dbReference>
<proteinExistence type="predicted"/>
<gene>
    <name evidence="4" type="ORF">LEMA_P070430.1</name>
</gene>
<reference evidence="5" key="1">
    <citation type="journal article" date="2011" name="Nat. Commun.">
        <title>Effector diversification within compartments of the Leptosphaeria maculans genome affected by Repeat-Induced Point mutations.</title>
        <authorList>
            <person name="Rouxel T."/>
            <person name="Grandaubert J."/>
            <person name="Hane J.K."/>
            <person name="Hoede C."/>
            <person name="van de Wouw A.P."/>
            <person name="Couloux A."/>
            <person name="Dominguez V."/>
            <person name="Anthouard V."/>
            <person name="Bally P."/>
            <person name="Bourras S."/>
            <person name="Cozijnsen A.J."/>
            <person name="Ciuffetti L.M."/>
            <person name="Degrave A."/>
            <person name="Dilmaghani A."/>
            <person name="Duret L."/>
            <person name="Fudal I."/>
            <person name="Goodwin S.B."/>
            <person name="Gout L."/>
            <person name="Glaser N."/>
            <person name="Linglin J."/>
            <person name="Kema G.H.J."/>
            <person name="Lapalu N."/>
            <person name="Lawrence C.B."/>
            <person name="May K."/>
            <person name="Meyer M."/>
            <person name="Ollivier B."/>
            <person name="Poulain J."/>
            <person name="Schoch C.L."/>
            <person name="Simon A."/>
            <person name="Spatafora J.W."/>
            <person name="Stachowiak A."/>
            <person name="Turgeon B.G."/>
            <person name="Tyler B.M."/>
            <person name="Vincent D."/>
            <person name="Weissenbach J."/>
            <person name="Amselem J."/>
            <person name="Quesneville H."/>
            <person name="Oliver R.P."/>
            <person name="Wincker P."/>
            <person name="Balesdent M.-H."/>
            <person name="Howlett B.J."/>
        </authorList>
    </citation>
    <scope>NUCLEOTIDE SEQUENCE [LARGE SCALE GENOMIC DNA]</scope>
    <source>
        <strain evidence="5">JN3 / isolate v23.1.3 / race Av1-4-5-6-7-8</strain>
    </source>
</reference>
<dbReference type="OrthoDB" id="4095124at2759"/>
<dbReference type="InterPro" id="IPR055449">
    <property type="entry name" value="Iec3-like_M"/>
</dbReference>
<dbReference type="Pfam" id="PF24244">
    <property type="entry name" value="Iec3-like_M"/>
    <property type="match status" value="1"/>
</dbReference>
<accession>E4ZJA4</accession>